<comment type="caution">
    <text evidence="1">The sequence shown here is derived from an EMBL/GenBank/DDBJ whole genome shotgun (WGS) entry which is preliminary data.</text>
</comment>
<dbReference type="EMBL" id="JABVXQ010000012">
    <property type="protein sequence ID" value="KAF6084189.1"/>
    <property type="molecule type" value="Genomic_DNA"/>
</dbReference>
<organism evidence="1 2">
    <name type="scientific">Phyllostomus discolor</name>
    <name type="common">pale spear-nosed bat</name>
    <dbReference type="NCBI Taxonomy" id="89673"/>
    <lineage>
        <taxon>Eukaryota</taxon>
        <taxon>Metazoa</taxon>
        <taxon>Chordata</taxon>
        <taxon>Craniata</taxon>
        <taxon>Vertebrata</taxon>
        <taxon>Euteleostomi</taxon>
        <taxon>Mammalia</taxon>
        <taxon>Eutheria</taxon>
        <taxon>Laurasiatheria</taxon>
        <taxon>Chiroptera</taxon>
        <taxon>Yangochiroptera</taxon>
        <taxon>Phyllostomidae</taxon>
        <taxon>Phyllostominae</taxon>
        <taxon>Phyllostomus</taxon>
    </lineage>
</organism>
<name>A0A833YZ24_9CHIR</name>
<gene>
    <name evidence="1" type="ORF">HJG60_007167</name>
</gene>
<protein>
    <submittedName>
        <fullName evidence="1">Uncharacterized protein</fullName>
    </submittedName>
</protein>
<accession>A0A833YZ24</accession>
<proteinExistence type="predicted"/>
<evidence type="ECO:0000313" key="2">
    <source>
        <dbReference type="Proteomes" id="UP000664940"/>
    </source>
</evidence>
<reference evidence="1 2" key="1">
    <citation type="journal article" date="2020" name="Nature">
        <title>Six reference-quality genomes reveal evolution of bat adaptations.</title>
        <authorList>
            <person name="Jebb D."/>
            <person name="Huang Z."/>
            <person name="Pippel M."/>
            <person name="Hughes G.M."/>
            <person name="Lavrichenko K."/>
            <person name="Devanna P."/>
            <person name="Winkler S."/>
            <person name="Jermiin L.S."/>
            <person name="Skirmuntt E.C."/>
            <person name="Katzourakis A."/>
            <person name="Burkitt-Gray L."/>
            <person name="Ray D.A."/>
            <person name="Sullivan K.A.M."/>
            <person name="Roscito J.G."/>
            <person name="Kirilenko B.M."/>
            <person name="Davalos L.M."/>
            <person name="Corthals A.P."/>
            <person name="Power M.L."/>
            <person name="Jones G."/>
            <person name="Ransome R.D."/>
            <person name="Dechmann D.K.N."/>
            <person name="Locatelli A.G."/>
            <person name="Puechmaille S.J."/>
            <person name="Fedrigo O."/>
            <person name="Jarvis E.D."/>
            <person name="Hiller M."/>
            <person name="Vernes S.C."/>
            <person name="Myers E.W."/>
            <person name="Teeling E.C."/>
        </authorList>
    </citation>
    <scope>NUCLEOTIDE SEQUENCE [LARGE SCALE GENOMIC DNA]</scope>
    <source>
        <strain evidence="1">Bat1K_MPI-CBG_1</strain>
    </source>
</reference>
<sequence>MTSFLAYAIGKRPKMNSDVQNTFPSNNGALKILLN</sequence>
<dbReference type="AlphaFoldDB" id="A0A833YZ24"/>
<evidence type="ECO:0000313" key="1">
    <source>
        <dbReference type="EMBL" id="KAF6084189.1"/>
    </source>
</evidence>
<dbReference type="Proteomes" id="UP000664940">
    <property type="component" value="Unassembled WGS sequence"/>
</dbReference>